<keyword evidence="3" id="KW-1185">Reference proteome</keyword>
<keyword evidence="1" id="KW-1133">Transmembrane helix</keyword>
<reference evidence="2" key="1">
    <citation type="journal article" date="2023" name="Mol. Phylogenet. Evol.">
        <title>Genome-scale phylogeny and comparative genomics of the fungal order Sordariales.</title>
        <authorList>
            <person name="Hensen N."/>
            <person name="Bonometti L."/>
            <person name="Westerberg I."/>
            <person name="Brannstrom I.O."/>
            <person name="Guillou S."/>
            <person name="Cros-Aarteil S."/>
            <person name="Calhoun S."/>
            <person name="Haridas S."/>
            <person name="Kuo A."/>
            <person name="Mondo S."/>
            <person name="Pangilinan J."/>
            <person name="Riley R."/>
            <person name="LaButti K."/>
            <person name="Andreopoulos B."/>
            <person name="Lipzen A."/>
            <person name="Chen C."/>
            <person name="Yan M."/>
            <person name="Daum C."/>
            <person name="Ng V."/>
            <person name="Clum A."/>
            <person name="Steindorff A."/>
            <person name="Ohm R.A."/>
            <person name="Martin F."/>
            <person name="Silar P."/>
            <person name="Natvig D.O."/>
            <person name="Lalanne C."/>
            <person name="Gautier V."/>
            <person name="Ament-Velasquez S.L."/>
            <person name="Kruys A."/>
            <person name="Hutchinson M.I."/>
            <person name="Powell A.J."/>
            <person name="Barry K."/>
            <person name="Miller A.N."/>
            <person name="Grigoriev I.V."/>
            <person name="Debuchy R."/>
            <person name="Gladieux P."/>
            <person name="Hiltunen Thoren M."/>
            <person name="Johannesson H."/>
        </authorList>
    </citation>
    <scope>NUCLEOTIDE SEQUENCE</scope>
    <source>
        <strain evidence="2">PSN293</strain>
    </source>
</reference>
<feature type="transmembrane region" description="Helical" evidence="1">
    <location>
        <begin position="551"/>
        <end position="571"/>
    </location>
</feature>
<accession>A0AAN7B479</accession>
<evidence type="ECO:0000313" key="2">
    <source>
        <dbReference type="EMBL" id="KAK4209407.1"/>
    </source>
</evidence>
<evidence type="ECO:0000256" key="1">
    <source>
        <dbReference type="SAM" id="Phobius"/>
    </source>
</evidence>
<keyword evidence="1" id="KW-0812">Transmembrane</keyword>
<dbReference type="PANTHER" id="PTHR37544">
    <property type="entry name" value="SPRAY-RELATED"/>
    <property type="match status" value="1"/>
</dbReference>
<feature type="transmembrane region" description="Helical" evidence="1">
    <location>
        <begin position="454"/>
        <end position="473"/>
    </location>
</feature>
<organism evidence="2 3">
    <name type="scientific">Rhypophila decipiens</name>
    <dbReference type="NCBI Taxonomy" id="261697"/>
    <lineage>
        <taxon>Eukaryota</taxon>
        <taxon>Fungi</taxon>
        <taxon>Dikarya</taxon>
        <taxon>Ascomycota</taxon>
        <taxon>Pezizomycotina</taxon>
        <taxon>Sordariomycetes</taxon>
        <taxon>Sordariomycetidae</taxon>
        <taxon>Sordariales</taxon>
        <taxon>Naviculisporaceae</taxon>
        <taxon>Rhypophila</taxon>
    </lineage>
</organism>
<sequence length="692" mass="75355">MAWRAREIENRAQKCQALRQTPTRDSAFATYTKVLTLTDPAKGIVVTTTEIDNDWELTSTAASSTIVPVPVVSGFVTLTDSNGVPTSTSTMRGTDSVSFRNPLITTMTITGKDQSGVPISTFTFVQPLLKSTITNSLGEPISTVTLGPTGLPDNINNFGGNKSAEDFHPPQSALFHPMTPQEYYLISFLPVFLAIVLSILAQMISSSIRMLLPFHMMTRPGGVSAQDSIAMSTGGLEGNINSIRLLFKFGDPVSFMGDLLVLLSAAITSLSGEAVGIKLEGSCTNDSFQGCFMSIAVFKEPSRALEGLLGAMLVVLLAMLFLLNKWKTGIASNPTSIAAMAALIPDLTLRRLLDEKLKVGGSYSDHPRFLRQREVQDRLDGHLFCLGYFRNRDEKDGTDLEEYGITTVKQTAWPSAPSDLPLHTFKPSERNLTGLSKAKTFALYSVSQPTLDNIISTLGMLLISGLIVLVTYYNMTSPSPPTRFEAFMSSQGFGVEALFTSFGVVLSWFWDYYYAKTVMLLPYRLLQVSSTSTAPISSVTGFPFSVARGEVYPSAAVGFAAILSKFTPTILSTVPFSPAQTWTMHLVCTWSLVACLGFMGIVVLYGLVATRGGYPYLPVGLESVVGRAWYLCGKESEGVVRDFGKEAVNKGDGCRGKRYIFGEIDCGKGHEIRMGIMRCDEESDYDDRRTGH</sequence>
<feature type="transmembrane region" description="Helical" evidence="1">
    <location>
        <begin position="583"/>
        <end position="608"/>
    </location>
</feature>
<proteinExistence type="predicted"/>
<feature type="transmembrane region" description="Helical" evidence="1">
    <location>
        <begin position="304"/>
        <end position="323"/>
    </location>
</feature>
<evidence type="ECO:0000313" key="3">
    <source>
        <dbReference type="Proteomes" id="UP001301769"/>
    </source>
</evidence>
<dbReference type="Pfam" id="PF11915">
    <property type="entry name" value="DUF3433"/>
    <property type="match status" value="1"/>
</dbReference>
<dbReference type="InterPro" id="IPR021840">
    <property type="entry name" value="DUF3433"/>
</dbReference>
<name>A0AAN7B479_9PEZI</name>
<gene>
    <name evidence="2" type="ORF">QBC37DRAFT_324031</name>
</gene>
<dbReference type="EMBL" id="MU858206">
    <property type="protein sequence ID" value="KAK4209407.1"/>
    <property type="molecule type" value="Genomic_DNA"/>
</dbReference>
<dbReference type="AlphaFoldDB" id="A0AAN7B479"/>
<feature type="transmembrane region" description="Helical" evidence="1">
    <location>
        <begin position="493"/>
        <end position="514"/>
    </location>
</feature>
<protein>
    <submittedName>
        <fullName evidence="2">Uncharacterized protein</fullName>
    </submittedName>
</protein>
<comment type="caution">
    <text evidence="2">The sequence shown here is derived from an EMBL/GenBank/DDBJ whole genome shotgun (WGS) entry which is preliminary data.</text>
</comment>
<feature type="transmembrane region" description="Helical" evidence="1">
    <location>
        <begin position="183"/>
        <end position="201"/>
    </location>
</feature>
<keyword evidence="1" id="KW-0472">Membrane</keyword>
<dbReference type="Proteomes" id="UP001301769">
    <property type="component" value="Unassembled WGS sequence"/>
</dbReference>
<reference evidence="2" key="2">
    <citation type="submission" date="2023-05" db="EMBL/GenBank/DDBJ databases">
        <authorList>
            <consortium name="Lawrence Berkeley National Laboratory"/>
            <person name="Steindorff A."/>
            <person name="Hensen N."/>
            <person name="Bonometti L."/>
            <person name="Westerberg I."/>
            <person name="Brannstrom I.O."/>
            <person name="Guillou S."/>
            <person name="Cros-Aarteil S."/>
            <person name="Calhoun S."/>
            <person name="Haridas S."/>
            <person name="Kuo A."/>
            <person name="Mondo S."/>
            <person name="Pangilinan J."/>
            <person name="Riley R."/>
            <person name="Labutti K."/>
            <person name="Andreopoulos B."/>
            <person name="Lipzen A."/>
            <person name="Chen C."/>
            <person name="Yanf M."/>
            <person name="Daum C."/>
            <person name="Ng V."/>
            <person name="Clum A."/>
            <person name="Ohm R."/>
            <person name="Martin F."/>
            <person name="Silar P."/>
            <person name="Natvig D."/>
            <person name="Lalanne C."/>
            <person name="Gautier V."/>
            <person name="Ament-Velasquez S.L."/>
            <person name="Kruys A."/>
            <person name="Hutchinson M.I."/>
            <person name="Powell A.J."/>
            <person name="Barry K."/>
            <person name="Miller A.N."/>
            <person name="Grigoriev I.V."/>
            <person name="Debuchy R."/>
            <person name="Gladieux P."/>
            <person name="Thoren M.H."/>
            <person name="Johannesson H."/>
        </authorList>
    </citation>
    <scope>NUCLEOTIDE SEQUENCE</scope>
    <source>
        <strain evidence="2">PSN293</strain>
    </source>
</reference>
<dbReference type="PANTHER" id="PTHR37544:SF3">
    <property type="entry name" value="SPRAY"/>
    <property type="match status" value="1"/>
</dbReference>